<evidence type="ECO:0000259" key="3">
    <source>
        <dbReference type="PROSITE" id="PS50977"/>
    </source>
</evidence>
<accession>A0ABQ3W4Q1</accession>
<dbReference type="InterPro" id="IPR001647">
    <property type="entry name" value="HTH_TetR"/>
</dbReference>
<comment type="caution">
    <text evidence="4">The sequence shown here is derived from an EMBL/GenBank/DDBJ whole genome shotgun (WGS) entry which is preliminary data.</text>
</comment>
<evidence type="ECO:0000256" key="1">
    <source>
        <dbReference type="ARBA" id="ARBA00023125"/>
    </source>
</evidence>
<dbReference type="Pfam" id="PF00440">
    <property type="entry name" value="TetR_N"/>
    <property type="match status" value="1"/>
</dbReference>
<evidence type="ECO:0000313" key="4">
    <source>
        <dbReference type="EMBL" id="GHW01505.1"/>
    </source>
</evidence>
<dbReference type="RefSeq" id="WP_201330608.1">
    <property type="nucleotide sequence ID" value="NZ_BOCG01000077.1"/>
</dbReference>
<dbReference type="EMBL" id="BOCI01000306">
    <property type="protein sequence ID" value="GHW01505.1"/>
    <property type="molecule type" value="Genomic_DNA"/>
</dbReference>
<dbReference type="Gene3D" id="1.10.357.10">
    <property type="entry name" value="Tetracycline Repressor, domain 2"/>
    <property type="match status" value="1"/>
</dbReference>
<name>A0ABQ3W4Q1_9LACO</name>
<organism evidence="4 5">
    <name type="scientific">Lactobacillus nasalidis</name>
    <dbReference type="NCBI Taxonomy" id="2797258"/>
    <lineage>
        <taxon>Bacteria</taxon>
        <taxon>Bacillati</taxon>
        <taxon>Bacillota</taxon>
        <taxon>Bacilli</taxon>
        <taxon>Lactobacillales</taxon>
        <taxon>Lactobacillaceae</taxon>
        <taxon>Lactobacillus</taxon>
    </lineage>
</organism>
<dbReference type="InterPro" id="IPR009057">
    <property type="entry name" value="Homeodomain-like_sf"/>
</dbReference>
<feature type="DNA-binding region" description="H-T-H motif" evidence="2">
    <location>
        <begin position="34"/>
        <end position="53"/>
    </location>
</feature>
<dbReference type="SUPFAM" id="SSF46689">
    <property type="entry name" value="Homeodomain-like"/>
    <property type="match status" value="1"/>
</dbReference>
<reference evidence="5" key="1">
    <citation type="submission" date="2021-01" db="EMBL/GenBank/DDBJ databases">
        <title>Draft genome sequence of Nasalis larvatus strain YZ03.</title>
        <authorList>
            <person name="Suzuki-Hashido N."/>
            <person name="Tsuchida S."/>
            <person name="Hayakawa T."/>
        </authorList>
    </citation>
    <scope>NUCLEOTIDE SEQUENCE [LARGE SCALE GENOMIC DNA]</scope>
    <source>
        <strain evidence="5">YZ03</strain>
    </source>
</reference>
<dbReference type="Proteomes" id="UP000616547">
    <property type="component" value="Unassembled WGS sequence"/>
</dbReference>
<evidence type="ECO:0000313" key="5">
    <source>
        <dbReference type="Proteomes" id="UP000616547"/>
    </source>
</evidence>
<dbReference type="PROSITE" id="PS50977">
    <property type="entry name" value="HTH_TETR_2"/>
    <property type="match status" value="1"/>
</dbReference>
<feature type="domain" description="HTH tetR-type" evidence="3">
    <location>
        <begin position="11"/>
        <end position="71"/>
    </location>
</feature>
<gene>
    <name evidence="4" type="ORF">lacNasYZ03_11920</name>
</gene>
<keyword evidence="5" id="KW-1185">Reference proteome</keyword>
<proteinExistence type="predicted"/>
<sequence length="172" mass="19368">MVKATFENLSEDKQSRVTAALLKEFSAHTLASAQVARIVKEAGIARGAFYKYFEDLTDAYQYLFKLAMRDLHTGLTGRMGADELYQMTKDFVTKAAGSQYYDLIRLHYAANESLLPSSKPQKMPAIAWAAMTLSHEAIKEALLDPDKADFYLKREREALENLFGSQDDQQIG</sequence>
<keyword evidence="1 2" id="KW-0238">DNA-binding</keyword>
<evidence type="ECO:0000256" key="2">
    <source>
        <dbReference type="PROSITE-ProRule" id="PRU00335"/>
    </source>
</evidence>
<protein>
    <submittedName>
        <fullName evidence="4">Transcriptional regulator</fullName>
    </submittedName>
</protein>